<protein>
    <submittedName>
        <fullName evidence="2">Uncharacterized protein</fullName>
    </submittedName>
</protein>
<dbReference type="Proteomes" id="UP000284842">
    <property type="component" value="Unassembled WGS sequence"/>
</dbReference>
<evidence type="ECO:0000256" key="1">
    <source>
        <dbReference type="SAM" id="Phobius"/>
    </source>
</evidence>
<evidence type="ECO:0000313" key="3">
    <source>
        <dbReference type="Proteomes" id="UP000284842"/>
    </source>
</evidence>
<dbReference type="AlphaFoldDB" id="A0A409VAV1"/>
<gene>
    <name evidence="2" type="ORF">CVT24_008854</name>
</gene>
<feature type="transmembrane region" description="Helical" evidence="1">
    <location>
        <begin position="64"/>
        <end position="82"/>
    </location>
</feature>
<organism evidence="2 3">
    <name type="scientific">Panaeolus cyanescens</name>
    <dbReference type="NCBI Taxonomy" id="181874"/>
    <lineage>
        <taxon>Eukaryota</taxon>
        <taxon>Fungi</taxon>
        <taxon>Dikarya</taxon>
        <taxon>Basidiomycota</taxon>
        <taxon>Agaricomycotina</taxon>
        <taxon>Agaricomycetes</taxon>
        <taxon>Agaricomycetidae</taxon>
        <taxon>Agaricales</taxon>
        <taxon>Agaricineae</taxon>
        <taxon>Galeropsidaceae</taxon>
        <taxon>Panaeolus</taxon>
    </lineage>
</organism>
<sequence length="622" mass="70412">MSLNPAWRPNLTEVELFEERTWLQGGILSAVAYGMVFTLFILNFSLLKDRINANSSLDRRRMNIVLLIYVCVMFILSTLTMASQAQMTQLGFVDNRNFPGGPGAFQKDMFSLPISNLGNVCFSLMNWFADLVLMWRCTVIYKTCRYSLKVVMFFPMLMYIASFVTGIIYLEQISRPGASPWATENFTFIYSVISLGLNILLTLMIVIRLFLHRRRIVKAIGQRHGIQYTSIIAILVESAFILDVIVLLFIIPFAVGSPLANTFLSTLVQVQPIMLTETRDSWRPDAPSSQLFAERTWLQGSILSAVTYGVNLTLFTLNVVLLTSRTSNSQDRDSVQRSRNLTKRYLLIYVLVMFILSTLTMASQAKMTELGFVDNRNFPGGPSAYEAQMFSIPISSMGNVCFSIMNWLSDCLLVNRKQVNLARHARTMLNLGSMHSGWFILPISGFSSFNFALGCEDSDHDLWNNQYITQHYAHLHDRDKTLPTPEKAEVHLRPQAYVKLCLVRNRHAGGIRVFIGRFRDLLFDSICDAKSSGKCALGRDGSDPASFLIIFRVAQGKAWKDQSEDNGRGSTQFSMIRFSAPSTQTIVSPLEEQRNNVDARPDPEIFKTNWTLTERTETNDSV</sequence>
<feature type="transmembrane region" description="Helical" evidence="1">
    <location>
        <begin position="117"/>
        <end position="138"/>
    </location>
</feature>
<evidence type="ECO:0000313" key="2">
    <source>
        <dbReference type="EMBL" id="PPQ64041.1"/>
    </source>
</evidence>
<feature type="transmembrane region" description="Helical" evidence="1">
    <location>
        <begin position="189"/>
        <end position="211"/>
    </location>
</feature>
<name>A0A409VAV1_9AGAR</name>
<feature type="transmembrane region" description="Helical" evidence="1">
    <location>
        <begin position="302"/>
        <end position="324"/>
    </location>
</feature>
<feature type="transmembrane region" description="Helical" evidence="1">
    <location>
        <begin position="231"/>
        <end position="255"/>
    </location>
</feature>
<keyword evidence="1" id="KW-0472">Membrane</keyword>
<keyword evidence="3" id="KW-1185">Reference proteome</keyword>
<proteinExistence type="predicted"/>
<keyword evidence="1" id="KW-1133">Transmembrane helix</keyword>
<feature type="transmembrane region" description="Helical" evidence="1">
    <location>
        <begin position="345"/>
        <end position="367"/>
    </location>
</feature>
<dbReference type="OrthoDB" id="3267806at2759"/>
<feature type="transmembrane region" description="Helical" evidence="1">
    <location>
        <begin position="22"/>
        <end position="44"/>
    </location>
</feature>
<dbReference type="EMBL" id="NHTK01006099">
    <property type="protein sequence ID" value="PPQ64041.1"/>
    <property type="molecule type" value="Genomic_DNA"/>
</dbReference>
<reference evidence="2 3" key="1">
    <citation type="journal article" date="2018" name="Evol. Lett.">
        <title>Horizontal gene cluster transfer increased hallucinogenic mushroom diversity.</title>
        <authorList>
            <person name="Reynolds H.T."/>
            <person name="Vijayakumar V."/>
            <person name="Gluck-Thaler E."/>
            <person name="Korotkin H.B."/>
            <person name="Matheny P.B."/>
            <person name="Slot J.C."/>
        </authorList>
    </citation>
    <scope>NUCLEOTIDE SEQUENCE [LARGE SCALE GENOMIC DNA]</scope>
    <source>
        <strain evidence="2 3">2629</strain>
    </source>
</reference>
<keyword evidence="1" id="KW-0812">Transmembrane</keyword>
<dbReference type="InParanoid" id="A0A409VAV1"/>
<dbReference type="STRING" id="181874.A0A409VAV1"/>
<comment type="caution">
    <text evidence="2">The sequence shown here is derived from an EMBL/GenBank/DDBJ whole genome shotgun (WGS) entry which is preliminary data.</text>
</comment>
<feature type="transmembrane region" description="Helical" evidence="1">
    <location>
        <begin position="150"/>
        <end position="169"/>
    </location>
</feature>
<accession>A0A409VAV1</accession>